<accession>A0A813IPQ2</accession>
<dbReference type="AlphaFoldDB" id="A0A813IPQ2"/>
<protein>
    <recommendedName>
        <fullName evidence="5">Rhamnosyl O-methyltransferase</fullName>
    </recommendedName>
</protein>
<dbReference type="GO" id="GO:0005886">
    <property type="term" value="C:plasma membrane"/>
    <property type="evidence" value="ECO:0007669"/>
    <property type="project" value="TreeGrafter"/>
</dbReference>
<sequence length="365" mass="41084">MLAQTAIGNDPTKAQSTKVMTQEFAPVKTLSQRGQVTCRIVPHAEGKRHGRSRFPATSSRAGEAGRFFPSLKALAVFAATLAAAEAFVDASQEPFEPLGPRFTLVGEDGNDKMLVPRPMSELMTEDEMRSIDEYDRLFEKYSMYCNGRWLGAQVLQDAQDLMYLQHVVTAIRPAVIIETGTYKGGLTYYFATLMDSLGIQDGRIITIDRNPPEKVWGASWFCPVCEECIRVWETDPWQRRVEFLPGWADDQGLYATVRERIKDVQGPVMVNLDACHEYDCVYVEIMIYAPLVTVGSILVVQDAKLDKLWGKPAVNAAIDNFLSQTDDFVRDRSIEYYGYSQHVYLRRVAKTMQEPDVSLPTGAEH</sequence>
<dbReference type="PANTHER" id="PTHR40048:SF1">
    <property type="entry name" value="RHAMNOSYL O-METHYLTRANSFERASE"/>
    <property type="match status" value="1"/>
</dbReference>
<reference evidence="3" key="1">
    <citation type="submission" date="2021-02" db="EMBL/GenBank/DDBJ databases">
        <authorList>
            <person name="Dougan E. K."/>
            <person name="Rhodes N."/>
            <person name="Thang M."/>
            <person name="Chan C."/>
        </authorList>
    </citation>
    <scope>NUCLEOTIDE SEQUENCE</scope>
</reference>
<dbReference type="GO" id="GO:0008610">
    <property type="term" value="P:lipid biosynthetic process"/>
    <property type="evidence" value="ECO:0007669"/>
    <property type="project" value="InterPro"/>
</dbReference>
<evidence type="ECO:0000256" key="2">
    <source>
        <dbReference type="ARBA" id="ARBA00022679"/>
    </source>
</evidence>
<name>A0A813IPQ2_POLGL</name>
<keyword evidence="1" id="KW-0489">Methyltransferase</keyword>
<evidence type="ECO:0000313" key="4">
    <source>
        <dbReference type="Proteomes" id="UP000626109"/>
    </source>
</evidence>
<dbReference type="SUPFAM" id="SSF53335">
    <property type="entry name" value="S-adenosyl-L-methionine-dependent methyltransferases"/>
    <property type="match status" value="1"/>
</dbReference>
<evidence type="ECO:0000313" key="3">
    <source>
        <dbReference type="EMBL" id="CAE8654060.1"/>
    </source>
</evidence>
<organism evidence="3 4">
    <name type="scientific">Polarella glacialis</name>
    <name type="common">Dinoflagellate</name>
    <dbReference type="NCBI Taxonomy" id="89957"/>
    <lineage>
        <taxon>Eukaryota</taxon>
        <taxon>Sar</taxon>
        <taxon>Alveolata</taxon>
        <taxon>Dinophyceae</taxon>
        <taxon>Suessiales</taxon>
        <taxon>Suessiaceae</taxon>
        <taxon>Polarella</taxon>
    </lineage>
</organism>
<comment type="caution">
    <text evidence="3">The sequence shown here is derived from an EMBL/GenBank/DDBJ whole genome shotgun (WGS) entry which is preliminary data.</text>
</comment>
<dbReference type="EMBL" id="CAJNNW010012187">
    <property type="protein sequence ID" value="CAE8654060.1"/>
    <property type="molecule type" value="Genomic_DNA"/>
</dbReference>
<dbReference type="Proteomes" id="UP000626109">
    <property type="component" value="Unassembled WGS sequence"/>
</dbReference>
<dbReference type="PANTHER" id="PTHR40048">
    <property type="entry name" value="RHAMNOSYL O-METHYLTRANSFERASE"/>
    <property type="match status" value="1"/>
</dbReference>
<dbReference type="InterPro" id="IPR029063">
    <property type="entry name" value="SAM-dependent_MTases_sf"/>
</dbReference>
<dbReference type="GO" id="GO:0032259">
    <property type="term" value="P:methylation"/>
    <property type="evidence" value="ECO:0007669"/>
    <property type="project" value="UniProtKB-KW"/>
</dbReference>
<proteinExistence type="predicted"/>
<dbReference type="GO" id="GO:0008168">
    <property type="term" value="F:methyltransferase activity"/>
    <property type="evidence" value="ECO:0007669"/>
    <property type="project" value="UniProtKB-KW"/>
</dbReference>
<dbReference type="Pfam" id="PF04989">
    <property type="entry name" value="RMNT_CmcI"/>
    <property type="match status" value="1"/>
</dbReference>
<dbReference type="Gene3D" id="3.40.50.150">
    <property type="entry name" value="Vaccinia Virus protein VP39"/>
    <property type="match status" value="1"/>
</dbReference>
<keyword evidence="2" id="KW-0808">Transferase</keyword>
<evidence type="ECO:0008006" key="5">
    <source>
        <dbReference type="Google" id="ProtNLM"/>
    </source>
</evidence>
<dbReference type="InterPro" id="IPR007072">
    <property type="entry name" value="RNMT_CmcI"/>
</dbReference>
<evidence type="ECO:0000256" key="1">
    <source>
        <dbReference type="ARBA" id="ARBA00022603"/>
    </source>
</evidence>
<gene>
    <name evidence="3" type="ORF">PGLA2088_LOCUS10781</name>
</gene>